<protein>
    <submittedName>
        <fullName evidence="1">Uncharacterized protein</fullName>
    </submittedName>
</protein>
<dbReference type="KEGG" id="mhf:MHF_1460"/>
<dbReference type="BioCyc" id="MHAE859194:G1GR7-1455-MONOMER"/>
<proteinExistence type="predicted"/>
<dbReference type="EMBL" id="CP002808">
    <property type="protein sequence ID" value="AEG73694.1"/>
    <property type="molecule type" value="Genomic_DNA"/>
</dbReference>
<organism evidence="1 2">
    <name type="scientific">Mycoplasma haemofelis (strain Ohio2)</name>
    <dbReference type="NCBI Taxonomy" id="859194"/>
    <lineage>
        <taxon>Bacteria</taxon>
        <taxon>Bacillati</taxon>
        <taxon>Mycoplasmatota</taxon>
        <taxon>Mollicutes</taxon>
        <taxon>Mycoplasmataceae</taxon>
        <taxon>Mycoplasma</taxon>
    </lineage>
</organism>
<reference key="2">
    <citation type="submission" date="2011-05" db="EMBL/GenBank/DDBJ databases">
        <title>The Genome of Mycoplasma haemofelis Strain Ohio2, a pathogenic hemoplasma of the cat.</title>
        <authorList>
            <person name="Santos A.P."/>
            <person name="Guimaraes A.M.S."/>
            <person name="SanMiguel P.J."/>
            <person name="Martin S.W."/>
            <person name="Messick J.B."/>
        </authorList>
    </citation>
    <scope>NUCLEOTIDE SEQUENCE</scope>
    <source>
        <strain>Ohio2</strain>
    </source>
</reference>
<accession>F6FGY5</accession>
<evidence type="ECO:0000313" key="2">
    <source>
        <dbReference type="Proteomes" id="UP000007952"/>
    </source>
</evidence>
<gene>
    <name evidence="1" type="ordered locus">MHF_1460</name>
</gene>
<name>F6FGY5_MYCHI</name>
<evidence type="ECO:0000313" key="1">
    <source>
        <dbReference type="EMBL" id="AEG73694.1"/>
    </source>
</evidence>
<dbReference type="HOGENOM" id="CLU_114919_0_0_14"/>
<dbReference type="STRING" id="859194.MHF_1460"/>
<dbReference type="Proteomes" id="UP000007952">
    <property type="component" value="Chromosome"/>
</dbReference>
<sequence>MGISSSLKIAIPAITVPLVAGFSYFSSTKEDYEQDSLKSLIEWGGRRKVLSVNSDRHDNIWDEIVKEYKNGSFLKVDGISKDSPNKSQVKKYCKRAANFTDVKWFNLYRSLCTRGTLIDQMNADLSSQNKSWLTSTTESDWNDLKTAYGDVQGKDLLIPSKEQEKTKVQKDNITPQLLMEWCSSVSSKLYVNTEEEDYKVAKFNCTKELVKQSKPS</sequence>
<reference evidence="1 2" key="1">
    <citation type="journal article" date="2011" name="J. Bacteriol.">
        <title>Complete genome sequences of two hemotropic Mycoplasmas, Mycoplasma haemofelis strain Ohio2 and Mycoplasma suis strain Illinois.</title>
        <authorList>
            <person name="Messick J.B."/>
            <person name="Santos A.P."/>
            <person name="Guimaraes A.M."/>
        </authorList>
    </citation>
    <scope>NUCLEOTIDE SEQUENCE [LARGE SCALE GENOMIC DNA]</scope>
    <source>
        <strain evidence="1 2">Ohio2</strain>
    </source>
</reference>
<dbReference type="AlphaFoldDB" id="F6FGY5"/>